<dbReference type="Proteomes" id="UP000775872">
    <property type="component" value="Unassembled WGS sequence"/>
</dbReference>
<gene>
    <name evidence="2" type="ORF">CSOL1703_00013735</name>
</gene>
<organism evidence="2 3">
    <name type="scientific">Clonostachys solani</name>
    <dbReference type="NCBI Taxonomy" id="160281"/>
    <lineage>
        <taxon>Eukaryota</taxon>
        <taxon>Fungi</taxon>
        <taxon>Dikarya</taxon>
        <taxon>Ascomycota</taxon>
        <taxon>Pezizomycotina</taxon>
        <taxon>Sordariomycetes</taxon>
        <taxon>Hypocreomycetidae</taxon>
        <taxon>Hypocreales</taxon>
        <taxon>Bionectriaceae</taxon>
        <taxon>Clonostachys</taxon>
    </lineage>
</organism>
<feature type="compositionally biased region" description="Low complexity" evidence="1">
    <location>
        <begin position="45"/>
        <end position="55"/>
    </location>
</feature>
<accession>A0A9N9Z240</accession>
<feature type="region of interest" description="Disordered" evidence="1">
    <location>
        <begin position="1"/>
        <end position="55"/>
    </location>
</feature>
<dbReference type="EMBL" id="CABFOC020000031">
    <property type="protein sequence ID" value="CAH0047717.1"/>
    <property type="molecule type" value="Genomic_DNA"/>
</dbReference>
<dbReference type="AlphaFoldDB" id="A0A9N9Z240"/>
<dbReference type="OrthoDB" id="5150126at2759"/>
<evidence type="ECO:0000256" key="1">
    <source>
        <dbReference type="SAM" id="MobiDB-lite"/>
    </source>
</evidence>
<comment type="caution">
    <text evidence="2">The sequence shown here is derived from an EMBL/GenBank/DDBJ whole genome shotgun (WGS) entry which is preliminary data.</text>
</comment>
<evidence type="ECO:0000313" key="3">
    <source>
        <dbReference type="Proteomes" id="UP000775872"/>
    </source>
</evidence>
<reference evidence="2" key="1">
    <citation type="submission" date="2021-10" db="EMBL/GenBank/DDBJ databases">
        <authorList>
            <person name="Piombo E."/>
        </authorList>
    </citation>
    <scope>NUCLEOTIDE SEQUENCE</scope>
</reference>
<feature type="compositionally biased region" description="Polar residues" evidence="1">
    <location>
        <begin position="1"/>
        <end position="32"/>
    </location>
</feature>
<sequence length="157" mass="16771">MATLSQSQVNLENDPCQQGGNDQSNSLQQSDAPNLHIAIPKSTDGDGLMDSLGSDSDLASLEEIPDSTDRNVLMDILGSDPEFASLEEIPNSMDDDELMDILGFDPDLASLPEIPSSTDADGLMDILGSDSDIESLEAEVRAFDAVVKDFLQTRHGS</sequence>
<evidence type="ECO:0000313" key="2">
    <source>
        <dbReference type="EMBL" id="CAH0047717.1"/>
    </source>
</evidence>
<keyword evidence="3" id="KW-1185">Reference proteome</keyword>
<protein>
    <submittedName>
        <fullName evidence="2">Uncharacterized protein</fullName>
    </submittedName>
</protein>
<name>A0A9N9Z240_9HYPO</name>
<proteinExistence type="predicted"/>